<comment type="caution">
    <text evidence="3">The sequence shown here is derived from an EMBL/GenBank/DDBJ whole genome shotgun (WGS) entry which is preliminary data.</text>
</comment>
<dbReference type="Pfam" id="PF24924">
    <property type="entry name" value="DUF7745"/>
    <property type="match status" value="1"/>
</dbReference>
<feature type="compositionally biased region" description="Polar residues" evidence="1">
    <location>
        <begin position="268"/>
        <end position="281"/>
    </location>
</feature>
<dbReference type="Gramene" id="Psat06G0291600-T1">
    <property type="protein sequence ID" value="KAI5396865.1"/>
    <property type="gene ID" value="KIW84_062916"/>
</dbReference>
<gene>
    <name evidence="3" type="ORF">KIW84_062916</name>
</gene>
<feature type="region of interest" description="Disordered" evidence="1">
    <location>
        <begin position="257"/>
        <end position="281"/>
    </location>
</feature>
<evidence type="ECO:0000313" key="3">
    <source>
        <dbReference type="EMBL" id="KAI5396865.1"/>
    </source>
</evidence>
<dbReference type="Proteomes" id="UP001058974">
    <property type="component" value="Chromosome 6"/>
</dbReference>
<protein>
    <recommendedName>
        <fullName evidence="2">DUF7745 domain-containing protein</fullName>
    </recommendedName>
</protein>
<reference evidence="3 4" key="1">
    <citation type="journal article" date="2022" name="Nat. Genet.">
        <title>Improved pea reference genome and pan-genome highlight genomic features and evolutionary characteristics.</title>
        <authorList>
            <person name="Yang T."/>
            <person name="Liu R."/>
            <person name="Luo Y."/>
            <person name="Hu S."/>
            <person name="Wang D."/>
            <person name="Wang C."/>
            <person name="Pandey M.K."/>
            <person name="Ge S."/>
            <person name="Xu Q."/>
            <person name="Li N."/>
            <person name="Li G."/>
            <person name="Huang Y."/>
            <person name="Saxena R.K."/>
            <person name="Ji Y."/>
            <person name="Li M."/>
            <person name="Yan X."/>
            <person name="He Y."/>
            <person name="Liu Y."/>
            <person name="Wang X."/>
            <person name="Xiang C."/>
            <person name="Varshney R.K."/>
            <person name="Ding H."/>
            <person name="Gao S."/>
            <person name="Zong X."/>
        </authorList>
    </citation>
    <scope>NUCLEOTIDE SEQUENCE [LARGE SCALE GENOMIC DNA]</scope>
    <source>
        <strain evidence="3 4">cv. Zhongwan 6</strain>
    </source>
</reference>
<dbReference type="InterPro" id="IPR056647">
    <property type="entry name" value="DUF7745"/>
</dbReference>
<keyword evidence="4" id="KW-1185">Reference proteome</keyword>
<evidence type="ECO:0000256" key="1">
    <source>
        <dbReference type="SAM" id="MobiDB-lite"/>
    </source>
</evidence>
<evidence type="ECO:0000313" key="4">
    <source>
        <dbReference type="Proteomes" id="UP001058974"/>
    </source>
</evidence>
<evidence type="ECO:0000259" key="2">
    <source>
        <dbReference type="Pfam" id="PF24924"/>
    </source>
</evidence>
<dbReference type="EMBL" id="JAMSHJ010000006">
    <property type="protein sequence ID" value="KAI5396865.1"/>
    <property type="molecule type" value="Genomic_DNA"/>
</dbReference>
<proteinExistence type="predicted"/>
<sequence>MQLGYPMENEPRVELLKYFILPDMGTENPTLLQRVKRSWTQIHRKGKELGKCDCRAKEPYRQWVVQRAKELHSLDKDHARLKRKSEEDLELLSESKKKAKIEEDIKEKYQEGLSQADTGQEENHQANLRANVNMSAANPITGNGIPIANQTHVEGMPTNPNAAHTYHVLIHGGSQAGTEDHDGYFFMHRNESVYEPFGPPQTELERKLKMMDERVRAIEGPNTFGLEAIEVTPNNYQPLTYAITAAPQQVPCQPHVQYHQPYAPRPNNYYQYPSGQQRPRR</sequence>
<accession>A0A9D4W9N5</accession>
<dbReference type="AlphaFoldDB" id="A0A9D4W9N5"/>
<feature type="domain" description="DUF7745" evidence="2">
    <location>
        <begin position="2"/>
        <end position="69"/>
    </location>
</feature>
<organism evidence="3 4">
    <name type="scientific">Pisum sativum</name>
    <name type="common">Garden pea</name>
    <name type="synonym">Lathyrus oleraceus</name>
    <dbReference type="NCBI Taxonomy" id="3888"/>
    <lineage>
        <taxon>Eukaryota</taxon>
        <taxon>Viridiplantae</taxon>
        <taxon>Streptophyta</taxon>
        <taxon>Embryophyta</taxon>
        <taxon>Tracheophyta</taxon>
        <taxon>Spermatophyta</taxon>
        <taxon>Magnoliopsida</taxon>
        <taxon>eudicotyledons</taxon>
        <taxon>Gunneridae</taxon>
        <taxon>Pentapetalae</taxon>
        <taxon>rosids</taxon>
        <taxon>fabids</taxon>
        <taxon>Fabales</taxon>
        <taxon>Fabaceae</taxon>
        <taxon>Papilionoideae</taxon>
        <taxon>50 kb inversion clade</taxon>
        <taxon>NPAAA clade</taxon>
        <taxon>Hologalegina</taxon>
        <taxon>IRL clade</taxon>
        <taxon>Fabeae</taxon>
        <taxon>Lathyrus</taxon>
    </lineage>
</organism>
<name>A0A9D4W9N5_PEA</name>